<dbReference type="InterPro" id="IPR036188">
    <property type="entry name" value="FAD/NAD-bd_sf"/>
</dbReference>
<name>A0A6S6P8W4_9MYCO</name>
<comment type="cofactor">
    <cofactor evidence="1">
        <name>FAD</name>
        <dbReference type="ChEBI" id="CHEBI:57692"/>
    </cofactor>
</comment>
<keyword evidence="2" id="KW-0285">Flavoprotein</keyword>
<dbReference type="RefSeq" id="WP_232100393.1">
    <property type="nucleotide sequence ID" value="NZ_AP023287.1"/>
</dbReference>
<sequence>MPEMIEVPVLIVGGGPAGMSLALLLNRFGVNSLLAERRATITTHPKSRGCHARTMEQFRVWGIEERVRRAGLPQESDVACWCESLNGPLVGYTQPAPTTNTPSPRSIVPQDAVEEALDDALSRCPLADIRRSTELVDFEQGPTGVVAKLHRLNDGHEYQVRAQYLVGCDGASSRVRAALGVQMDGPEQMALMANHYYRADVSHFPHVRSAIGFLVRPRDRSKEDTIVLATGPVGDRWLSVQKLRDGEEPMTEARLIEAVRELWGIPDLHVERINVMNWKMSAQVAQNFRVGRVFLAGDAAHRFPTAGGNGLNSGVQDVHNLAWKLVAVLSRAADDALLDTYEAERRPVAQSNTAFAVDNQHRIDRMDDAFVRRDEDPETWRELLRDQDKQLHSDGQSMGFIYTDGAIVDDGSPVPPHDPQRYWPTDRPGARFPHFWVDAEQTESTIDWFDTSFVLVCGPDADGWQRAGSILAARVSVPLQIKRLPHMLGPLSIERDGAVLVRPDGHVAWRAKQAGAADDLYRAYDLVLAGGTRAVTELVPSIEVRT</sequence>
<dbReference type="InterPro" id="IPR050641">
    <property type="entry name" value="RIFMO-like"/>
</dbReference>
<dbReference type="Gene3D" id="3.50.50.60">
    <property type="entry name" value="FAD/NAD(P)-binding domain"/>
    <property type="match status" value="1"/>
</dbReference>
<dbReference type="PANTHER" id="PTHR43004:SF19">
    <property type="entry name" value="BINDING MONOOXYGENASE, PUTATIVE (JCVI)-RELATED"/>
    <property type="match status" value="1"/>
</dbReference>
<organism evidence="5 6">
    <name type="scientific">Mycolicibacterium litorale</name>
    <dbReference type="NCBI Taxonomy" id="758802"/>
    <lineage>
        <taxon>Bacteria</taxon>
        <taxon>Bacillati</taxon>
        <taxon>Actinomycetota</taxon>
        <taxon>Actinomycetes</taxon>
        <taxon>Mycobacteriales</taxon>
        <taxon>Mycobacteriaceae</taxon>
        <taxon>Mycolicibacterium</taxon>
    </lineage>
</organism>
<dbReference type="Pfam" id="PF21274">
    <property type="entry name" value="Rng_hyd_C"/>
    <property type="match status" value="1"/>
</dbReference>
<evidence type="ECO:0000256" key="2">
    <source>
        <dbReference type="ARBA" id="ARBA00022630"/>
    </source>
</evidence>
<dbReference type="EMBL" id="AP023287">
    <property type="protein sequence ID" value="BCI55104.1"/>
    <property type="molecule type" value="Genomic_DNA"/>
</dbReference>
<protein>
    <submittedName>
        <fullName evidence="5">FAD-dependent oxidoreductase</fullName>
    </submittedName>
</protein>
<dbReference type="Gene3D" id="3.30.9.10">
    <property type="entry name" value="D-Amino Acid Oxidase, subunit A, domain 2"/>
    <property type="match status" value="1"/>
</dbReference>
<accession>A0A6S6P8W4</accession>
<dbReference type="InterPro" id="IPR002938">
    <property type="entry name" value="FAD-bd"/>
</dbReference>
<evidence type="ECO:0000313" key="6">
    <source>
        <dbReference type="Proteomes" id="UP000515734"/>
    </source>
</evidence>
<dbReference type="AlphaFoldDB" id="A0A6S6P8W4"/>
<evidence type="ECO:0000259" key="4">
    <source>
        <dbReference type="Pfam" id="PF01494"/>
    </source>
</evidence>
<feature type="domain" description="FAD-binding" evidence="4">
    <location>
        <begin position="6"/>
        <end position="355"/>
    </location>
</feature>
<evidence type="ECO:0000256" key="3">
    <source>
        <dbReference type="ARBA" id="ARBA00022827"/>
    </source>
</evidence>
<evidence type="ECO:0000256" key="1">
    <source>
        <dbReference type="ARBA" id="ARBA00001974"/>
    </source>
</evidence>
<dbReference type="PRINTS" id="PR00420">
    <property type="entry name" value="RNGMNOXGNASE"/>
</dbReference>
<dbReference type="GO" id="GO:0016709">
    <property type="term" value="F:oxidoreductase activity, acting on paired donors, with incorporation or reduction of molecular oxygen, NAD(P)H as one donor, and incorporation of one atom of oxygen"/>
    <property type="evidence" value="ECO:0007669"/>
    <property type="project" value="UniProtKB-ARBA"/>
</dbReference>
<dbReference type="GO" id="GO:0071949">
    <property type="term" value="F:FAD binding"/>
    <property type="evidence" value="ECO:0007669"/>
    <property type="project" value="InterPro"/>
</dbReference>
<dbReference type="SUPFAM" id="SSF51905">
    <property type="entry name" value="FAD/NAD(P)-binding domain"/>
    <property type="match status" value="1"/>
</dbReference>
<keyword evidence="3" id="KW-0274">FAD</keyword>
<proteinExistence type="predicted"/>
<dbReference type="PANTHER" id="PTHR43004">
    <property type="entry name" value="TRK SYSTEM POTASSIUM UPTAKE PROTEIN"/>
    <property type="match status" value="1"/>
</dbReference>
<dbReference type="Proteomes" id="UP000515734">
    <property type="component" value="Chromosome"/>
</dbReference>
<dbReference type="Gene3D" id="3.40.30.120">
    <property type="match status" value="1"/>
</dbReference>
<gene>
    <name evidence="5" type="ORF">NIIDNTM18_43820</name>
</gene>
<reference evidence="5 6" key="1">
    <citation type="submission" date="2020-07" db="EMBL/GenBank/DDBJ databases">
        <title>Complete genome sequence of Mycolicibacterium litorale like strain isolated from cardiac implantable electronic device infection.</title>
        <authorList>
            <person name="Fukano H."/>
            <person name="Miyama H."/>
            <person name="Hoshino Y."/>
        </authorList>
    </citation>
    <scope>NUCLEOTIDE SEQUENCE [LARGE SCALE GENOMIC DNA]</scope>
    <source>
        <strain evidence="5 6">NIIDNTM18</strain>
    </source>
</reference>
<dbReference type="Pfam" id="PF01494">
    <property type="entry name" value="FAD_binding_3"/>
    <property type="match status" value="1"/>
</dbReference>
<evidence type="ECO:0000313" key="5">
    <source>
        <dbReference type="EMBL" id="BCI55104.1"/>
    </source>
</evidence>